<feature type="chain" id="PRO_5004275316" evidence="1">
    <location>
        <begin position="22"/>
        <end position="122"/>
    </location>
</feature>
<dbReference type="AlphaFoldDB" id="Q6IKZ5"/>
<feature type="signal peptide" evidence="1">
    <location>
        <begin position="1"/>
        <end position="21"/>
    </location>
</feature>
<organism evidence="2">
    <name type="scientific">Drosophila melanogaster</name>
    <name type="common">Fruit fly</name>
    <dbReference type="NCBI Taxonomy" id="7227"/>
    <lineage>
        <taxon>Eukaryota</taxon>
        <taxon>Metazoa</taxon>
        <taxon>Ecdysozoa</taxon>
        <taxon>Arthropoda</taxon>
        <taxon>Hexapoda</taxon>
        <taxon>Insecta</taxon>
        <taxon>Pterygota</taxon>
        <taxon>Neoptera</taxon>
        <taxon>Endopterygota</taxon>
        <taxon>Diptera</taxon>
        <taxon>Brachycera</taxon>
        <taxon>Muscomorpha</taxon>
        <taxon>Ephydroidea</taxon>
        <taxon>Drosophilidae</taxon>
        <taxon>Drosophila</taxon>
        <taxon>Sophophora</taxon>
    </lineage>
</organism>
<sequence>MNLKLTLATFFLVWQLFSLFAVFSPPPSKDLRLFPVHSRSLDSSNSFSRRRCQNERQASTCCTCHMRKAPPNMKTVLRHSKTVAVESTRTAGDLDRASFVTHCSPESKYSGHTYMHMSWPEK</sequence>
<evidence type="ECO:0000256" key="1">
    <source>
        <dbReference type="SAM" id="SignalP"/>
    </source>
</evidence>
<reference evidence="2" key="1">
    <citation type="journal article" date="2003" name="Genome Biol.">
        <title>An integrated gene annotation and transcriptional profiling approach towards the full gene content of the Drosophila genome.</title>
        <authorList>
            <person name="Hild M."/>
            <person name="Beckmann B."/>
            <person name="Haas S.A."/>
            <person name="Koch B."/>
            <person name="Solovyev V."/>
            <person name="Busold C."/>
            <person name="Fellenberg K."/>
            <person name="Boutros M."/>
            <person name="Vingron M."/>
            <person name="Sauer F."/>
            <person name="Hoheisel J.D."/>
            <person name="Paro R."/>
        </authorList>
    </citation>
    <scope>NUCLEOTIDE SEQUENCE</scope>
</reference>
<evidence type="ECO:0000313" key="2">
    <source>
        <dbReference type="EMBL" id="DAA03064.1"/>
    </source>
</evidence>
<keyword evidence="1" id="KW-0732">Signal</keyword>
<accession>Q6IKZ5</accession>
<proteinExistence type="predicted"/>
<dbReference type="EMBL" id="BK002221">
    <property type="protein sequence ID" value="DAA03064.1"/>
    <property type="molecule type" value="Genomic_DNA"/>
</dbReference>
<gene>
    <name evidence="2" type="ORF">HDC10955</name>
</gene>
<name>Q6IKZ5_DROME</name>
<protein>
    <submittedName>
        <fullName evidence="2">HDC10955</fullName>
    </submittedName>
</protein>